<evidence type="ECO:0000313" key="4">
    <source>
        <dbReference type="Proteomes" id="UP000237771"/>
    </source>
</evidence>
<reference evidence="2" key="1">
    <citation type="submission" date="2016-11" db="EMBL/GenBank/DDBJ databases">
        <authorList>
            <person name="Jaros S."/>
            <person name="Januszkiewicz K."/>
            <person name="Wedrychowicz H."/>
        </authorList>
    </citation>
    <scope>NUCLEOTIDE SEQUENCE [LARGE SCALE GENOMIC DNA]</scope>
    <source>
        <strain evidence="2">DSM 19729</strain>
    </source>
</reference>
<evidence type="ECO:0000313" key="3">
    <source>
        <dbReference type="Proteomes" id="UP000184384"/>
    </source>
</evidence>
<name>A0A1M5UD59_9FLAO</name>
<dbReference type="RefSeq" id="WP_072946195.1">
    <property type="nucleotide sequence ID" value="NZ_FQWO01000024.1"/>
</dbReference>
<protein>
    <recommendedName>
        <fullName evidence="5">DUF3037 domain-containing protein</fullName>
    </recommendedName>
</protein>
<accession>A0A1M5UD59</accession>
<dbReference type="Proteomes" id="UP000237771">
    <property type="component" value="Unassembled WGS sequence"/>
</dbReference>
<reference evidence="1 4" key="3">
    <citation type="submission" date="2018-03" db="EMBL/GenBank/DDBJ databases">
        <title>Genomic Encyclopedia of Archaeal and Bacterial Type Strains, Phase II (KMG-II): from individual species to whole genera.</title>
        <authorList>
            <person name="Goeker M."/>
        </authorList>
    </citation>
    <scope>NUCLEOTIDE SEQUENCE [LARGE SCALE GENOMIC DNA]</scope>
    <source>
        <strain evidence="1 4">DSM 17797</strain>
    </source>
</reference>
<reference evidence="3" key="2">
    <citation type="submission" date="2016-11" db="EMBL/GenBank/DDBJ databases">
        <authorList>
            <person name="Varghese N."/>
            <person name="Submissions S."/>
        </authorList>
    </citation>
    <scope>NUCLEOTIDE SEQUENCE [LARGE SCALE GENOMIC DNA]</scope>
    <source>
        <strain evidence="3">DSM 19729</strain>
    </source>
</reference>
<keyword evidence="4" id="KW-1185">Reference proteome</keyword>
<dbReference type="Proteomes" id="UP000184384">
    <property type="component" value="Unassembled WGS sequence"/>
</dbReference>
<proteinExistence type="predicted"/>
<evidence type="ECO:0000313" key="2">
    <source>
        <dbReference type="EMBL" id="SHH60995.1"/>
    </source>
</evidence>
<gene>
    <name evidence="1" type="ORF">BC624_1224</name>
    <name evidence="2" type="ORF">SAMN05443373_1244</name>
</gene>
<dbReference type="EMBL" id="PVUB01000022">
    <property type="protein sequence ID" value="PRZ19127.1"/>
    <property type="molecule type" value="Genomic_DNA"/>
</dbReference>
<organism evidence="2 3">
    <name type="scientific">Flavobacterium granuli</name>
    <dbReference type="NCBI Taxonomy" id="280093"/>
    <lineage>
        <taxon>Bacteria</taxon>
        <taxon>Pseudomonadati</taxon>
        <taxon>Bacteroidota</taxon>
        <taxon>Flavobacteriia</taxon>
        <taxon>Flavobacteriales</taxon>
        <taxon>Flavobacteriaceae</taxon>
        <taxon>Flavobacterium</taxon>
    </lineage>
</organism>
<evidence type="ECO:0008006" key="5">
    <source>
        <dbReference type="Google" id="ProtNLM"/>
    </source>
</evidence>
<dbReference type="OrthoDB" id="1093717at2"/>
<dbReference type="EMBL" id="FQWO01000024">
    <property type="protein sequence ID" value="SHH60995.1"/>
    <property type="molecule type" value="Genomic_DNA"/>
</dbReference>
<sequence>MRTIFSILYIPISATLDERVSIGLIMSDGKHHFFKYSHSKLQAIKGLLSNESYLILKTYLKSLEKDIKSTGENTDCLFSIDIASKAKWVNHSYISYLSKYSNNLIQFSEPKFIDVALSNDTYRRVFEKYIFEYDEHVHLEDDASSVYQNIKAKLYPKITGKVNIDRILTSDDFANLFAPVEVNFIGVNGVPVAGQVFDFEKRHYNLENDISRFISLTKAIELSGQKEGKYFVLGREPQTKPTDKNHIMWAQIRDAKFLDFVDIDEVGIVEEYIEKNQVTPFFEEPTE</sequence>
<evidence type="ECO:0000313" key="1">
    <source>
        <dbReference type="EMBL" id="PRZ19127.1"/>
    </source>
</evidence>
<dbReference type="AlphaFoldDB" id="A0A1M5UD59"/>